<dbReference type="RefSeq" id="WP_125119629.1">
    <property type="nucleotide sequence ID" value="NZ_AP019309.1"/>
</dbReference>
<gene>
    <name evidence="3" type="primary">padR_2</name>
    <name evidence="3" type="ORF">SG0102_17470</name>
</gene>
<reference evidence="3 4" key="1">
    <citation type="submission" date="2018-11" db="EMBL/GenBank/DDBJ databases">
        <title>Novel Erysipelotrichaceae bacterium isolated from small intestine of a swine.</title>
        <authorList>
            <person name="Kim J.S."/>
            <person name="Choe H."/>
            <person name="Lee Y.R."/>
            <person name="Kim K.M."/>
            <person name="Park D.S."/>
        </authorList>
    </citation>
    <scope>NUCLEOTIDE SEQUENCE [LARGE SCALE GENOMIC DNA]</scope>
    <source>
        <strain evidence="3 4">SG0102</strain>
    </source>
</reference>
<feature type="domain" description="Transcription regulator PadR N-terminal" evidence="1">
    <location>
        <begin position="11"/>
        <end position="84"/>
    </location>
</feature>
<evidence type="ECO:0000259" key="2">
    <source>
        <dbReference type="Pfam" id="PF10400"/>
    </source>
</evidence>
<name>A0A3G9JP92_9FIRM</name>
<dbReference type="Pfam" id="PF03551">
    <property type="entry name" value="PadR"/>
    <property type="match status" value="1"/>
</dbReference>
<dbReference type="InterPro" id="IPR036390">
    <property type="entry name" value="WH_DNA-bd_sf"/>
</dbReference>
<dbReference type="Gene3D" id="1.10.10.10">
    <property type="entry name" value="Winged helix-like DNA-binding domain superfamily/Winged helix DNA-binding domain"/>
    <property type="match status" value="1"/>
</dbReference>
<feature type="domain" description="Transcription regulator PadR C-terminal" evidence="2">
    <location>
        <begin position="98"/>
        <end position="179"/>
    </location>
</feature>
<dbReference type="Gene3D" id="6.10.140.190">
    <property type="match status" value="1"/>
</dbReference>
<dbReference type="Pfam" id="PF10400">
    <property type="entry name" value="Vir_act_alpha_C"/>
    <property type="match status" value="1"/>
</dbReference>
<dbReference type="PANTHER" id="PTHR43252">
    <property type="entry name" value="TRANSCRIPTIONAL REGULATOR YQJI"/>
    <property type="match status" value="1"/>
</dbReference>
<evidence type="ECO:0000313" key="4">
    <source>
        <dbReference type="Proteomes" id="UP000268059"/>
    </source>
</evidence>
<dbReference type="Proteomes" id="UP000268059">
    <property type="component" value="Chromosome"/>
</dbReference>
<dbReference type="PANTHER" id="PTHR43252:SF6">
    <property type="entry name" value="NEGATIVE TRANSCRIPTION REGULATOR PADR"/>
    <property type="match status" value="1"/>
</dbReference>
<dbReference type="EMBL" id="AP019309">
    <property type="protein sequence ID" value="BBH26813.1"/>
    <property type="molecule type" value="Genomic_DNA"/>
</dbReference>
<protein>
    <submittedName>
        <fullName evidence="3">PadR family transcriptional regulator</fullName>
    </submittedName>
</protein>
<dbReference type="OrthoDB" id="8595425at2"/>
<keyword evidence="4" id="KW-1185">Reference proteome</keyword>
<sequence length="184" mass="21811">MAQKNLLKYILLGLITEKPKTGYDLKKEFDTEIGEFWSVKHSQIYLELKRLEKEGEITSDTGFFGNKVEKTYYAITALGKKHLDEWKYSYDTALAVNKDEFVLKLYFIKDRHDERLPSLLKEQLDMRQEKLSHLEGRRTLLFSTPQDIEKQYGHYLILDHAIRRESEYVTWLKEAIDSLKGNEK</sequence>
<dbReference type="AlphaFoldDB" id="A0A3G9JP92"/>
<dbReference type="InterPro" id="IPR036388">
    <property type="entry name" value="WH-like_DNA-bd_sf"/>
</dbReference>
<dbReference type="SUPFAM" id="SSF46785">
    <property type="entry name" value="Winged helix' DNA-binding domain"/>
    <property type="match status" value="1"/>
</dbReference>
<evidence type="ECO:0000259" key="1">
    <source>
        <dbReference type="Pfam" id="PF03551"/>
    </source>
</evidence>
<dbReference type="InterPro" id="IPR018309">
    <property type="entry name" value="Tscrpt_reg_PadR_C"/>
</dbReference>
<organism evidence="3 4">
    <name type="scientific">Intestinibaculum porci</name>
    <dbReference type="NCBI Taxonomy" id="2487118"/>
    <lineage>
        <taxon>Bacteria</taxon>
        <taxon>Bacillati</taxon>
        <taxon>Bacillota</taxon>
        <taxon>Erysipelotrichia</taxon>
        <taxon>Erysipelotrichales</taxon>
        <taxon>Erysipelotrichaceae</taxon>
        <taxon>Intestinibaculum</taxon>
    </lineage>
</organism>
<accession>A0A3G9JP92</accession>
<dbReference type="InParanoid" id="A0A3G9JP92"/>
<dbReference type="KEGG" id="ebm:SG0102_17470"/>
<dbReference type="InterPro" id="IPR005149">
    <property type="entry name" value="Tscrpt_reg_PadR_N"/>
</dbReference>
<evidence type="ECO:0000313" key="3">
    <source>
        <dbReference type="EMBL" id="BBH26813.1"/>
    </source>
</evidence>
<proteinExistence type="predicted"/>